<accession>A0ABS0GMC3</accession>
<reference evidence="1 2" key="1">
    <citation type="submission" date="2020-11" db="EMBL/GenBank/DDBJ databases">
        <title>Vibrio nitrifigilis sp. nov., a marine nitrogen-fixing bacterium isolated from the lagoon sediment of an islet inside an atoll.</title>
        <authorList>
            <person name="Wang L.-T."/>
            <person name="Shieh W.Y."/>
        </authorList>
    </citation>
    <scope>NUCLEOTIDE SEQUENCE [LARGE SCALE GENOMIC DNA]</scope>
    <source>
        <strain evidence="1 2">NFV-1</strain>
    </source>
</reference>
<dbReference type="RefSeq" id="WP_196125236.1">
    <property type="nucleotide sequence ID" value="NZ_JADPMR010000004.1"/>
</dbReference>
<dbReference type="Proteomes" id="UP000597206">
    <property type="component" value="Unassembled WGS sequence"/>
</dbReference>
<gene>
    <name evidence="1" type="ORF">I1A42_22855</name>
</gene>
<keyword evidence="2" id="KW-1185">Reference proteome</keyword>
<sequence>MLIDSSYLSDNTKKIYSLKERIVREPKYVEKVQLLTLNKNKPYLGLKGDYGLFCSDLWWDNILKGNINTICYKGFICRVFEAGQDKIGKFNTVSIRLIDGSLMDFSIYVNDEKDRVLYKEGFCVYIIKAFDEFKCPPSKNRKYSDITLEVAITYDL</sequence>
<evidence type="ECO:0000313" key="2">
    <source>
        <dbReference type="Proteomes" id="UP000597206"/>
    </source>
</evidence>
<comment type="caution">
    <text evidence="1">The sequence shown here is derived from an EMBL/GenBank/DDBJ whole genome shotgun (WGS) entry which is preliminary data.</text>
</comment>
<name>A0ABS0GMC3_9VIBR</name>
<evidence type="ECO:0000313" key="1">
    <source>
        <dbReference type="EMBL" id="MBF9003323.1"/>
    </source>
</evidence>
<proteinExistence type="predicted"/>
<protein>
    <submittedName>
        <fullName evidence="1">Uncharacterized protein</fullName>
    </submittedName>
</protein>
<dbReference type="EMBL" id="JADPMR010000004">
    <property type="protein sequence ID" value="MBF9003323.1"/>
    <property type="molecule type" value="Genomic_DNA"/>
</dbReference>
<organism evidence="1 2">
    <name type="scientific">Vibrio nitrifigilis</name>
    <dbReference type="NCBI Taxonomy" id="2789781"/>
    <lineage>
        <taxon>Bacteria</taxon>
        <taxon>Pseudomonadati</taxon>
        <taxon>Pseudomonadota</taxon>
        <taxon>Gammaproteobacteria</taxon>
        <taxon>Vibrionales</taxon>
        <taxon>Vibrionaceae</taxon>
        <taxon>Vibrio</taxon>
    </lineage>
</organism>